<evidence type="ECO:0000256" key="1">
    <source>
        <dbReference type="SAM" id="MobiDB-lite"/>
    </source>
</evidence>
<organism evidence="2">
    <name type="scientific">Salmonella enterica</name>
    <name type="common">Salmonella choleraesuis</name>
    <dbReference type="NCBI Taxonomy" id="28901"/>
    <lineage>
        <taxon>Bacteria</taxon>
        <taxon>Pseudomonadati</taxon>
        <taxon>Pseudomonadota</taxon>
        <taxon>Gammaproteobacteria</taxon>
        <taxon>Enterobacterales</taxon>
        <taxon>Enterobacteriaceae</taxon>
        <taxon>Salmonella</taxon>
    </lineage>
</organism>
<protein>
    <submittedName>
        <fullName evidence="2">LysM peptidoglycan-binding domain-containing protein</fullName>
    </submittedName>
</protein>
<feature type="region of interest" description="Disordered" evidence="1">
    <location>
        <begin position="1"/>
        <end position="22"/>
    </location>
</feature>
<dbReference type="EMBL" id="DAATMV010000097">
    <property type="protein sequence ID" value="HAE9497545.1"/>
    <property type="molecule type" value="Genomic_DNA"/>
</dbReference>
<proteinExistence type="predicted"/>
<reference evidence="2" key="1">
    <citation type="journal article" date="2018" name="Genome Biol.">
        <title>SKESA: strategic k-mer extension for scrupulous assemblies.</title>
        <authorList>
            <person name="Souvorov A."/>
            <person name="Agarwala R."/>
            <person name="Lipman D.J."/>
        </authorList>
    </citation>
    <scope>NUCLEOTIDE SEQUENCE</scope>
    <source>
        <strain evidence="2">15-6124</strain>
    </source>
</reference>
<name>A0A739KZG3_SALER</name>
<gene>
    <name evidence="2" type="ORF">G4W54_004537</name>
</gene>
<feature type="non-terminal residue" evidence="2">
    <location>
        <position position="1"/>
    </location>
</feature>
<dbReference type="AlphaFoldDB" id="A0A739KZG3"/>
<sequence>ENIQKQYNIDPTKAQPGHRGDHTYADKIRFTYALIVADESK</sequence>
<comment type="caution">
    <text evidence="2">The sequence shown here is derived from an EMBL/GenBank/DDBJ whole genome shotgun (WGS) entry which is preliminary data.</text>
</comment>
<accession>A0A739KZG3</accession>
<reference evidence="2" key="2">
    <citation type="submission" date="2018-07" db="EMBL/GenBank/DDBJ databases">
        <authorList>
            <consortium name="NCBI Pathogen Detection Project"/>
        </authorList>
    </citation>
    <scope>NUCLEOTIDE SEQUENCE</scope>
    <source>
        <strain evidence="2">15-6124</strain>
    </source>
</reference>
<evidence type="ECO:0000313" key="2">
    <source>
        <dbReference type="EMBL" id="HAE9497545.1"/>
    </source>
</evidence>